<keyword evidence="2 7" id="KW-0812">Transmembrane</keyword>
<evidence type="ECO:0000313" key="9">
    <source>
        <dbReference type="Proteomes" id="UP000650081"/>
    </source>
</evidence>
<dbReference type="EMBL" id="JACSIT010000139">
    <property type="protein sequence ID" value="MBC6995589.1"/>
    <property type="molecule type" value="Genomic_DNA"/>
</dbReference>
<accession>A0A923T9J5</accession>
<evidence type="ECO:0000256" key="2">
    <source>
        <dbReference type="ARBA" id="ARBA00022692"/>
    </source>
</evidence>
<dbReference type="Proteomes" id="UP000650081">
    <property type="component" value="Unassembled WGS sequence"/>
</dbReference>
<proteinExistence type="inferred from homology"/>
<dbReference type="CDD" id="cd08010">
    <property type="entry name" value="MltG_like"/>
    <property type="match status" value="1"/>
</dbReference>
<dbReference type="PANTHER" id="PTHR30518:SF2">
    <property type="entry name" value="ENDOLYTIC MUREIN TRANSGLYCOSYLASE"/>
    <property type="match status" value="1"/>
</dbReference>
<dbReference type="NCBIfam" id="TIGR00247">
    <property type="entry name" value="endolytic transglycosylase MltG"/>
    <property type="match status" value="1"/>
</dbReference>
<comment type="function">
    <text evidence="7">Functions as a peptidoglycan terminase that cleaves nascent peptidoglycan strands endolytically to terminate their elongation.</text>
</comment>
<dbReference type="Gene3D" id="3.30.160.60">
    <property type="entry name" value="Classic Zinc Finger"/>
    <property type="match status" value="1"/>
</dbReference>
<comment type="similarity">
    <text evidence="7">Belongs to the transglycosylase MltG family.</text>
</comment>
<dbReference type="RefSeq" id="WP_187467619.1">
    <property type="nucleotide sequence ID" value="NZ_JACSIT010000139.1"/>
</dbReference>
<dbReference type="GO" id="GO:0005886">
    <property type="term" value="C:plasma membrane"/>
    <property type="evidence" value="ECO:0007669"/>
    <property type="project" value="UniProtKB-UniRule"/>
</dbReference>
<protein>
    <recommendedName>
        <fullName evidence="7">Endolytic murein transglycosylase</fullName>
        <ecNumber evidence="7">4.2.2.29</ecNumber>
    </recommendedName>
    <alternativeName>
        <fullName evidence="7">Peptidoglycan lytic transglycosylase</fullName>
    </alternativeName>
    <alternativeName>
        <fullName evidence="7">Peptidoglycan polymerization terminase</fullName>
    </alternativeName>
</protein>
<comment type="catalytic activity">
    <reaction evidence="7">
        <text>a peptidoglycan chain = a peptidoglycan chain with N-acetyl-1,6-anhydromuramyl-[peptide] at the reducing end + a peptidoglycan chain with N-acetylglucosamine at the non-reducing end.</text>
        <dbReference type="EC" id="4.2.2.29"/>
    </reaction>
</comment>
<organism evidence="8 9">
    <name type="scientific">Neolewinella lacunae</name>
    <dbReference type="NCBI Taxonomy" id="1517758"/>
    <lineage>
        <taxon>Bacteria</taxon>
        <taxon>Pseudomonadati</taxon>
        <taxon>Bacteroidota</taxon>
        <taxon>Saprospiria</taxon>
        <taxon>Saprospirales</taxon>
        <taxon>Lewinellaceae</taxon>
        <taxon>Neolewinella</taxon>
    </lineage>
</organism>
<dbReference type="HAMAP" id="MF_02065">
    <property type="entry name" value="MltG"/>
    <property type="match status" value="1"/>
</dbReference>
<dbReference type="GO" id="GO:0009252">
    <property type="term" value="P:peptidoglycan biosynthetic process"/>
    <property type="evidence" value="ECO:0007669"/>
    <property type="project" value="UniProtKB-UniRule"/>
</dbReference>
<keyword evidence="4 7" id="KW-0472">Membrane</keyword>
<dbReference type="GO" id="GO:0071555">
    <property type="term" value="P:cell wall organization"/>
    <property type="evidence" value="ECO:0007669"/>
    <property type="project" value="UniProtKB-KW"/>
</dbReference>
<keyword evidence="5 7" id="KW-0456">Lyase</keyword>
<reference evidence="8" key="1">
    <citation type="submission" date="2020-08" db="EMBL/GenBank/DDBJ databases">
        <title>Lewinella bacteria from marine environments.</title>
        <authorList>
            <person name="Zhong Y."/>
        </authorList>
    </citation>
    <scope>NUCLEOTIDE SEQUENCE</scope>
    <source>
        <strain evidence="8">KCTC 42187</strain>
    </source>
</reference>
<dbReference type="EC" id="4.2.2.29" evidence="7"/>
<dbReference type="Gene3D" id="3.30.1490.480">
    <property type="entry name" value="Endolytic murein transglycosylase"/>
    <property type="match status" value="1"/>
</dbReference>
<name>A0A923T9J5_9BACT</name>
<dbReference type="InterPro" id="IPR003770">
    <property type="entry name" value="MLTG-like"/>
</dbReference>
<evidence type="ECO:0000256" key="4">
    <source>
        <dbReference type="ARBA" id="ARBA00023136"/>
    </source>
</evidence>
<evidence type="ECO:0000256" key="7">
    <source>
        <dbReference type="HAMAP-Rule" id="MF_02065"/>
    </source>
</evidence>
<keyword evidence="6 7" id="KW-0961">Cell wall biogenesis/degradation</keyword>
<dbReference type="AlphaFoldDB" id="A0A923T9J5"/>
<comment type="caution">
    <text evidence="8">The sequence shown here is derived from an EMBL/GenBank/DDBJ whole genome shotgun (WGS) entry which is preliminary data.</text>
</comment>
<keyword evidence="1 7" id="KW-1003">Cell membrane</keyword>
<dbReference type="Pfam" id="PF02618">
    <property type="entry name" value="YceG"/>
    <property type="match status" value="1"/>
</dbReference>
<keyword evidence="9" id="KW-1185">Reference proteome</keyword>
<gene>
    <name evidence="7 8" type="primary">mltG</name>
    <name evidence="8" type="ORF">H9S92_15585</name>
</gene>
<evidence type="ECO:0000256" key="3">
    <source>
        <dbReference type="ARBA" id="ARBA00022989"/>
    </source>
</evidence>
<evidence type="ECO:0000256" key="5">
    <source>
        <dbReference type="ARBA" id="ARBA00023239"/>
    </source>
</evidence>
<dbReference type="PANTHER" id="PTHR30518">
    <property type="entry name" value="ENDOLYTIC MUREIN TRANSGLYCOSYLASE"/>
    <property type="match status" value="1"/>
</dbReference>
<evidence type="ECO:0000256" key="1">
    <source>
        <dbReference type="ARBA" id="ARBA00022475"/>
    </source>
</evidence>
<keyword evidence="3 7" id="KW-1133">Transmembrane helix</keyword>
<evidence type="ECO:0000256" key="6">
    <source>
        <dbReference type="ARBA" id="ARBA00023316"/>
    </source>
</evidence>
<dbReference type="GO" id="GO:0008932">
    <property type="term" value="F:lytic endotransglycosylase activity"/>
    <property type="evidence" value="ECO:0007669"/>
    <property type="project" value="UniProtKB-UniRule"/>
</dbReference>
<sequence length="341" mass="38599">MLKKILLALVILGTVIAGYVYYRLMLAPVVPNDLQNPVVTIPTGATYEQVLDSLAAIGVRPDRALFDPLAERMAYRKPVMRAGRYRLEPGMGYIDLLRKLRSGSREAVKVVLTTEREPENVAAKVARFLEGDSLAFVRLFQDQDYIKSLGYTRETLQTLFIPNTYEMYWDATPRQFMERMVKEHQRFWDAEGRREKAKALGMTPTEVYILASIVEKESLVAHEQPRVAGLYLNRLRQGMRLEADPTAVFATRDFLTTRVLYSHTSFESPYNTYLHTGLPPGPITMPSVGSIDGVLNPEKHDYIFMCARGDNSGEHNFASTMAGHTRNIAVYVANLKSRGLR</sequence>
<feature type="site" description="Important for catalytic activity" evidence="7">
    <location>
        <position position="217"/>
    </location>
</feature>
<evidence type="ECO:0000313" key="8">
    <source>
        <dbReference type="EMBL" id="MBC6995589.1"/>
    </source>
</evidence>